<evidence type="ECO:0000313" key="1">
    <source>
        <dbReference type="Proteomes" id="UP000095281"/>
    </source>
</evidence>
<dbReference type="WBParaSite" id="MhA1_Contig1150.frz3.gene2">
    <property type="protein sequence ID" value="MhA1_Contig1150.frz3.gene2"/>
    <property type="gene ID" value="MhA1_Contig1150.frz3.gene2"/>
</dbReference>
<evidence type="ECO:0000313" key="2">
    <source>
        <dbReference type="WBParaSite" id="MhA1_Contig1150.frz3.gene2"/>
    </source>
</evidence>
<organism evidence="1 2">
    <name type="scientific">Meloidogyne hapla</name>
    <name type="common">Root-knot nematode worm</name>
    <dbReference type="NCBI Taxonomy" id="6305"/>
    <lineage>
        <taxon>Eukaryota</taxon>
        <taxon>Metazoa</taxon>
        <taxon>Ecdysozoa</taxon>
        <taxon>Nematoda</taxon>
        <taxon>Chromadorea</taxon>
        <taxon>Rhabditida</taxon>
        <taxon>Tylenchina</taxon>
        <taxon>Tylenchomorpha</taxon>
        <taxon>Tylenchoidea</taxon>
        <taxon>Meloidogynidae</taxon>
        <taxon>Meloidogyninae</taxon>
        <taxon>Meloidogyne</taxon>
    </lineage>
</organism>
<accession>A0A1I8AZT9</accession>
<sequence length="100" mass="11452">MAKLYFARVFSHYYKYLVWNEKINIHSAQYFNGSGVQISAMEQNIFPNPSPPFWQNPPTSTTQQNITNVVTLPTYEASIRLPTYAHAVGVHEQKPTPSSY</sequence>
<reference evidence="2" key="1">
    <citation type="submission" date="2016-11" db="UniProtKB">
        <authorList>
            <consortium name="WormBaseParasite"/>
        </authorList>
    </citation>
    <scope>IDENTIFICATION</scope>
</reference>
<proteinExistence type="predicted"/>
<keyword evidence="1" id="KW-1185">Reference proteome</keyword>
<dbReference type="AlphaFoldDB" id="A0A1I8AZT9"/>
<protein>
    <submittedName>
        <fullName evidence="2">Ovule protein</fullName>
    </submittedName>
</protein>
<name>A0A1I8AZT9_MELHA</name>
<dbReference type="Proteomes" id="UP000095281">
    <property type="component" value="Unplaced"/>
</dbReference>